<protein>
    <submittedName>
        <fullName evidence="2">Uncharacterized protein</fullName>
    </submittedName>
</protein>
<feature type="compositionally biased region" description="Low complexity" evidence="1">
    <location>
        <begin position="355"/>
        <end position="366"/>
    </location>
</feature>
<feature type="region of interest" description="Disordered" evidence="1">
    <location>
        <begin position="349"/>
        <end position="371"/>
    </location>
</feature>
<accession>A0ABQ5HN80</accession>
<feature type="region of interest" description="Disordered" evidence="1">
    <location>
        <begin position="98"/>
        <end position="165"/>
    </location>
</feature>
<organism evidence="2 3">
    <name type="scientific">Tanacetum coccineum</name>
    <dbReference type="NCBI Taxonomy" id="301880"/>
    <lineage>
        <taxon>Eukaryota</taxon>
        <taxon>Viridiplantae</taxon>
        <taxon>Streptophyta</taxon>
        <taxon>Embryophyta</taxon>
        <taxon>Tracheophyta</taxon>
        <taxon>Spermatophyta</taxon>
        <taxon>Magnoliopsida</taxon>
        <taxon>eudicotyledons</taxon>
        <taxon>Gunneridae</taxon>
        <taxon>Pentapetalae</taxon>
        <taxon>asterids</taxon>
        <taxon>campanulids</taxon>
        <taxon>Asterales</taxon>
        <taxon>Asteraceae</taxon>
        <taxon>Asteroideae</taxon>
        <taxon>Anthemideae</taxon>
        <taxon>Anthemidinae</taxon>
        <taxon>Tanacetum</taxon>
    </lineage>
</organism>
<dbReference type="Proteomes" id="UP001151760">
    <property type="component" value="Unassembled WGS sequence"/>
</dbReference>
<evidence type="ECO:0000313" key="2">
    <source>
        <dbReference type="EMBL" id="GJT89278.1"/>
    </source>
</evidence>
<comment type="caution">
    <text evidence="2">The sequence shown here is derived from an EMBL/GenBank/DDBJ whole genome shotgun (WGS) entry which is preliminary data.</text>
</comment>
<sequence length="430" mass="48402">MSDSEDSTVTYTTVSSPFRGMLDIGSSGVDGPPVMPEDPYAYVVAAFQSPPSPDYVPGPEEPEQAPLSLEFVHERIYMEFMPPEDEVFPAEEQPRPAAILPTADSPGYIADSDPEEDPTDYPIDGGYDDDDESSKDDEDDDDDVEEEEDEKEEEEEHPAPADSIPPHVHRVTVIIEYLAYLKCMESSTIQVFFHGDAIMGQMLHQFQGNQRDYFSNDTFRGCYIVTSFPLPHPIIILSDSDVEDTFFSTHSPDYIPASPDYFPASSGNTSSNFLDDLTKDLLASLSLSPFYDDPYMKVVQAFYAKELTIPPPDHITPPAILTPSSVLPPSLLFDPRYFFVPEELLPPKKQIHPPSSSSTTLSNSSKKNFDEVKTKLREARTQILELQKKHMGQRDKIALVHFRISDLEMTLEDIQDRHQLYMRNLMGHTS</sequence>
<dbReference type="EMBL" id="BQNB010019808">
    <property type="protein sequence ID" value="GJT89278.1"/>
    <property type="molecule type" value="Genomic_DNA"/>
</dbReference>
<gene>
    <name evidence="2" type="ORF">Tco_1070995</name>
</gene>
<evidence type="ECO:0000256" key="1">
    <source>
        <dbReference type="SAM" id="MobiDB-lite"/>
    </source>
</evidence>
<feature type="compositionally biased region" description="Acidic residues" evidence="1">
    <location>
        <begin position="126"/>
        <end position="156"/>
    </location>
</feature>
<reference evidence="2" key="1">
    <citation type="journal article" date="2022" name="Int. J. Mol. Sci.">
        <title>Draft Genome of Tanacetum Coccineum: Genomic Comparison of Closely Related Tanacetum-Family Plants.</title>
        <authorList>
            <person name="Yamashiro T."/>
            <person name="Shiraishi A."/>
            <person name="Nakayama K."/>
            <person name="Satake H."/>
        </authorList>
    </citation>
    <scope>NUCLEOTIDE SEQUENCE</scope>
</reference>
<name>A0ABQ5HN80_9ASTR</name>
<proteinExistence type="predicted"/>
<reference evidence="2" key="2">
    <citation type="submission" date="2022-01" db="EMBL/GenBank/DDBJ databases">
        <authorList>
            <person name="Yamashiro T."/>
            <person name="Shiraishi A."/>
            <person name="Satake H."/>
            <person name="Nakayama K."/>
        </authorList>
    </citation>
    <scope>NUCLEOTIDE SEQUENCE</scope>
</reference>
<keyword evidence="3" id="KW-1185">Reference proteome</keyword>
<evidence type="ECO:0000313" key="3">
    <source>
        <dbReference type="Proteomes" id="UP001151760"/>
    </source>
</evidence>